<feature type="region of interest" description="Disordered" evidence="1">
    <location>
        <begin position="22"/>
        <end position="53"/>
    </location>
</feature>
<gene>
    <name evidence="2" type="ORF">WUBG_15615</name>
</gene>
<protein>
    <submittedName>
        <fullName evidence="2">Uncharacterized protein</fullName>
    </submittedName>
</protein>
<evidence type="ECO:0000313" key="2">
    <source>
        <dbReference type="EMBL" id="EJW73476.1"/>
    </source>
</evidence>
<evidence type="ECO:0000313" key="3">
    <source>
        <dbReference type="Proteomes" id="UP000004810"/>
    </source>
</evidence>
<dbReference type="Proteomes" id="UP000004810">
    <property type="component" value="Unassembled WGS sequence"/>
</dbReference>
<accession>J9DUU3</accession>
<dbReference type="AlphaFoldDB" id="J9DUU3"/>
<organism evidence="2 3">
    <name type="scientific">Wuchereria bancrofti</name>
    <dbReference type="NCBI Taxonomy" id="6293"/>
    <lineage>
        <taxon>Eukaryota</taxon>
        <taxon>Metazoa</taxon>
        <taxon>Ecdysozoa</taxon>
        <taxon>Nematoda</taxon>
        <taxon>Chromadorea</taxon>
        <taxon>Rhabditida</taxon>
        <taxon>Spirurina</taxon>
        <taxon>Spiruromorpha</taxon>
        <taxon>Filarioidea</taxon>
        <taxon>Onchocercidae</taxon>
        <taxon>Wuchereria</taxon>
    </lineage>
</organism>
<comment type="caution">
    <text evidence="2">The sequence shown here is derived from an EMBL/GenBank/DDBJ whole genome shotgun (WGS) entry which is preliminary data.</text>
</comment>
<feature type="compositionally biased region" description="Acidic residues" evidence="1">
    <location>
        <begin position="33"/>
        <end position="53"/>
    </location>
</feature>
<evidence type="ECO:0000256" key="1">
    <source>
        <dbReference type="SAM" id="MobiDB-lite"/>
    </source>
</evidence>
<name>J9DUU3_WUCBA</name>
<dbReference type="EMBL" id="ADBV01013988">
    <property type="protein sequence ID" value="EJW73476.1"/>
    <property type="molecule type" value="Genomic_DNA"/>
</dbReference>
<proteinExistence type="predicted"/>
<reference evidence="3" key="1">
    <citation type="submission" date="2012-08" db="EMBL/GenBank/DDBJ databases">
        <title>The Genome Sequence of Wuchereria bancrofti.</title>
        <authorList>
            <person name="Nutman T.B."/>
            <person name="Fink D.L."/>
            <person name="Russ C."/>
            <person name="Young S."/>
            <person name="Zeng Q."/>
            <person name="Koehrsen M."/>
            <person name="Alvarado L."/>
            <person name="Berlin A."/>
            <person name="Chapman S.B."/>
            <person name="Chen Z."/>
            <person name="Freedman E."/>
            <person name="Gellesch M."/>
            <person name="Goldberg J."/>
            <person name="Griggs A."/>
            <person name="Gujja S."/>
            <person name="Heilman E.R."/>
            <person name="Heiman D."/>
            <person name="Hepburn T."/>
            <person name="Howarth C."/>
            <person name="Jen D."/>
            <person name="Larson L."/>
            <person name="Lewis B."/>
            <person name="Mehta T."/>
            <person name="Park D."/>
            <person name="Pearson M."/>
            <person name="Roberts A."/>
            <person name="Saif S."/>
            <person name="Shea T."/>
            <person name="Shenoy N."/>
            <person name="Sisk P."/>
            <person name="Stolte C."/>
            <person name="Sykes S."/>
            <person name="Walk T."/>
            <person name="White J."/>
            <person name="Yandava C."/>
            <person name="Haas B."/>
            <person name="Henn M.R."/>
            <person name="Nusbaum C."/>
            <person name="Birren B."/>
        </authorList>
    </citation>
    <scope>NUCLEOTIDE SEQUENCE [LARGE SCALE GENOMIC DNA]</scope>
    <source>
        <strain evidence="3">NA</strain>
    </source>
</reference>
<sequence>MLKSISQQKLISKLGRFGAQFFAPVTNEPSDIPSDDDDDDGEEVESEHSEDEE</sequence>